<reference evidence="2 3" key="1">
    <citation type="submission" date="2023-05" db="EMBL/GenBank/DDBJ databases">
        <title>B98-5 Cell Line De Novo Hybrid Assembly: An Optical Mapping Approach.</title>
        <authorList>
            <person name="Kananen K."/>
            <person name="Auerbach J.A."/>
            <person name="Kautto E."/>
            <person name="Blachly J.S."/>
        </authorList>
    </citation>
    <scope>NUCLEOTIDE SEQUENCE [LARGE SCALE GENOMIC DNA]</scope>
    <source>
        <strain evidence="2">B95-8</strain>
        <tissue evidence="2">Cell line</tissue>
    </source>
</reference>
<feature type="compositionally biased region" description="Polar residues" evidence="1">
    <location>
        <begin position="169"/>
        <end position="179"/>
    </location>
</feature>
<evidence type="ECO:0000256" key="1">
    <source>
        <dbReference type="SAM" id="MobiDB-lite"/>
    </source>
</evidence>
<name>A0ABQ9WGR0_SAGOE</name>
<proteinExistence type="predicted"/>
<accession>A0ABQ9WGR0</accession>
<dbReference type="EMBL" id="JASSZA010000001">
    <property type="protein sequence ID" value="KAK2120630.1"/>
    <property type="molecule type" value="Genomic_DNA"/>
</dbReference>
<feature type="compositionally biased region" description="Gly residues" evidence="1">
    <location>
        <begin position="141"/>
        <end position="152"/>
    </location>
</feature>
<feature type="compositionally biased region" description="Basic and acidic residues" evidence="1">
    <location>
        <begin position="12"/>
        <end position="21"/>
    </location>
</feature>
<sequence>METQPDPGGDPAEPRTREVGRRSRAGGAPCWPRGGRFPPTPDAFVGRGVPGTPRSGPFPAPSQDRAAGRALLPAGTRGAVELSPGPADIQPASLLKQGEETPEHWRPSLAGPPRSVSGKTSKTNTHSVSSQAVLSRMLGGRWQGGPAQGEGDPGCVQAAAQMPPEKDTMSQSQDCGAPT</sequence>
<evidence type="ECO:0000313" key="2">
    <source>
        <dbReference type="EMBL" id="KAK2120630.1"/>
    </source>
</evidence>
<feature type="region of interest" description="Disordered" evidence="1">
    <location>
        <begin position="1"/>
        <end position="179"/>
    </location>
</feature>
<keyword evidence="3" id="KW-1185">Reference proteome</keyword>
<organism evidence="2 3">
    <name type="scientific">Saguinus oedipus</name>
    <name type="common">Cotton-top tamarin</name>
    <name type="synonym">Oedipomidas oedipus</name>
    <dbReference type="NCBI Taxonomy" id="9490"/>
    <lineage>
        <taxon>Eukaryota</taxon>
        <taxon>Metazoa</taxon>
        <taxon>Chordata</taxon>
        <taxon>Craniata</taxon>
        <taxon>Vertebrata</taxon>
        <taxon>Euteleostomi</taxon>
        <taxon>Mammalia</taxon>
        <taxon>Eutheria</taxon>
        <taxon>Euarchontoglires</taxon>
        <taxon>Primates</taxon>
        <taxon>Haplorrhini</taxon>
        <taxon>Platyrrhini</taxon>
        <taxon>Cebidae</taxon>
        <taxon>Callitrichinae</taxon>
        <taxon>Saguinus</taxon>
    </lineage>
</organism>
<feature type="compositionally biased region" description="Basic and acidic residues" evidence="1">
    <location>
        <begin position="97"/>
        <end position="106"/>
    </location>
</feature>
<feature type="compositionally biased region" description="Polar residues" evidence="1">
    <location>
        <begin position="117"/>
        <end position="133"/>
    </location>
</feature>
<dbReference type="Proteomes" id="UP001266305">
    <property type="component" value="Unassembled WGS sequence"/>
</dbReference>
<protein>
    <submittedName>
        <fullName evidence="2">Uncharacterized protein</fullName>
    </submittedName>
</protein>
<comment type="caution">
    <text evidence="2">The sequence shown here is derived from an EMBL/GenBank/DDBJ whole genome shotgun (WGS) entry which is preliminary data.</text>
</comment>
<gene>
    <name evidence="2" type="ORF">P7K49_002016</name>
</gene>
<evidence type="ECO:0000313" key="3">
    <source>
        <dbReference type="Proteomes" id="UP001266305"/>
    </source>
</evidence>